<dbReference type="AlphaFoldDB" id="A0A553QZZ6"/>
<organism evidence="3 4">
    <name type="scientific">Danionella cerebrum</name>
    <dbReference type="NCBI Taxonomy" id="2873325"/>
    <lineage>
        <taxon>Eukaryota</taxon>
        <taxon>Metazoa</taxon>
        <taxon>Chordata</taxon>
        <taxon>Craniata</taxon>
        <taxon>Vertebrata</taxon>
        <taxon>Euteleostomi</taxon>
        <taxon>Actinopterygii</taxon>
        <taxon>Neopterygii</taxon>
        <taxon>Teleostei</taxon>
        <taxon>Ostariophysi</taxon>
        <taxon>Cypriniformes</taxon>
        <taxon>Danionidae</taxon>
        <taxon>Danioninae</taxon>
        <taxon>Danionella</taxon>
    </lineage>
</organism>
<keyword evidence="2" id="KW-0472">Membrane</keyword>
<feature type="compositionally biased region" description="Low complexity" evidence="1">
    <location>
        <begin position="106"/>
        <end position="128"/>
    </location>
</feature>
<evidence type="ECO:0000256" key="2">
    <source>
        <dbReference type="SAM" id="Phobius"/>
    </source>
</evidence>
<dbReference type="EMBL" id="SRMA01025359">
    <property type="protein sequence ID" value="TRY95509.1"/>
    <property type="molecule type" value="Genomic_DNA"/>
</dbReference>
<dbReference type="STRING" id="623744.A0A553QZZ6"/>
<keyword evidence="2" id="KW-1133">Transmembrane helix</keyword>
<name>A0A553QZZ6_9TELE</name>
<evidence type="ECO:0000256" key="1">
    <source>
        <dbReference type="SAM" id="MobiDB-lite"/>
    </source>
</evidence>
<comment type="caution">
    <text evidence="3">The sequence shown here is derived from an EMBL/GenBank/DDBJ whole genome shotgun (WGS) entry which is preliminary data.</text>
</comment>
<accession>A0A553QZZ6</accession>
<keyword evidence="2" id="KW-0812">Transmembrane</keyword>
<proteinExistence type="predicted"/>
<dbReference type="Proteomes" id="UP000316079">
    <property type="component" value="Unassembled WGS sequence"/>
</dbReference>
<protein>
    <submittedName>
        <fullName evidence="3">Uncharacterized protein</fullName>
    </submittedName>
</protein>
<dbReference type="OrthoDB" id="8963224at2759"/>
<reference evidence="3 4" key="1">
    <citation type="journal article" date="2019" name="Sci. Data">
        <title>Hybrid genome assembly and annotation of Danionella translucida.</title>
        <authorList>
            <person name="Kadobianskyi M."/>
            <person name="Schulze L."/>
            <person name="Schuelke M."/>
            <person name="Judkewitz B."/>
        </authorList>
    </citation>
    <scope>NUCLEOTIDE SEQUENCE [LARGE SCALE GENOMIC DNA]</scope>
    <source>
        <strain evidence="3 4">Bolton</strain>
    </source>
</reference>
<evidence type="ECO:0000313" key="4">
    <source>
        <dbReference type="Proteomes" id="UP000316079"/>
    </source>
</evidence>
<evidence type="ECO:0000313" key="3">
    <source>
        <dbReference type="EMBL" id="TRY95509.1"/>
    </source>
</evidence>
<keyword evidence="4" id="KW-1185">Reference proteome</keyword>
<feature type="region of interest" description="Disordered" evidence="1">
    <location>
        <begin position="70"/>
        <end position="165"/>
    </location>
</feature>
<sequence>MCLASNDLSKNQSSYLDPCKKRLLLGFDFWIMLSILTGGGTLLLLLICVLFICACHSCRKPKRDYKDEQEFRLNDLHPSINTDTNRSKHTARGQPAPPVPEVQLLQSNPSPQTTPQTTQTRPKPQIRARPPPPPQDDDEEDPPPLPRPRNKQHRKKNQEPYRPME</sequence>
<feature type="transmembrane region" description="Helical" evidence="2">
    <location>
        <begin position="29"/>
        <end position="53"/>
    </location>
</feature>
<gene>
    <name evidence="3" type="ORF">DNTS_012483</name>
</gene>